<reference evidence="12" key="2">
    <citation type="submission" date="2021-01" db="UniProtKB">
        <authorList>
            <consortium name="EnsemblMetazoa"/>
        </authorList>
    </citation>
    <scope>IDENTIFICATION</scope>
</reference>
<evidence type="ECO:0000256" key="5">
    <source>
        <dbReference type="ARBA" id="ARBA00022490"/>
    </source>
</evidence>
<comment type="similarity">
    <text evidence="3">Belongs to the Nudix hydrolase family. DIPP subfamily.</text>
</comment>
<dbReference type="GO" id="GO:0005737">
    <property type="term" value="C:cytoplasm"/>
    <property type="evidence" value="ECO:0000318"/>
    <property type="project" value="GO_Central"/>
</dbReference>
<keyword evidence="8" id="KW-0460">Magnesium</keyword>
<feature type="domain" description="Nudix hydrolase" evidence="11">
    <location>
        <begin position="43"/>
        <end position="168"/>
    </location>
</feature>
<dbReference type="GO" id="GO:0071543">
    <property type="term" value="P:diphosphoinositol polyphosphate metabolic process"/>
    <property type="evidence" value="ECO:0000318"/>
    <property type="project" value="GO_Central"/>
</dbReference>
<keyword evidence="7 10" id="KW-0378">Hydrolase</keyword>
<dbReference type="FunFam" id="3.90.79.10:FF:000002">
    <property type="entry name" value="diphosphoinositol polyphosphate phosphohydrolase 1"/>
    <property type="match status" value="1"/>
</dbReference>
<dbReference type="GO" id="GO:0000298">
    <property type="term" value="F:endopolyphosphatase activity"/>
    <property type="evidence" value="ECO:0000318"/>
    <property type="project" value="GO_Central"/>
</dbReference>
<dbReference type="Pfam" id="PF00293">
    <property type="entry name" value="NUDIX"/>
    <property type="match status" value="1"/>
</dbReference>
<dbReference type="GO" id="GO:0008486">
    <property type="term" value="F:diphosphoinositol-polyphosphate diphosphatase activity"/>
    <property type="evidence" value="ECO:0000318"/>
    <property type="project" value="GO_Central"/>
</dbReference>
<dbReference type="GO" id="GO:0034432">
    <property type="term" value="F:bis(5'-adenosyl)-pentaphosphatase activity"/>
    <property type="evidence" value="ECO:0000318"/>
    <property type="project" value="GO_Central"/>
</dbReference>
<dbReference type="InterPro" id="IPR015797">
    <property type="entry name" value="NUDIX_hydrolase-like_dom_sf"/>
</dbReference>
<dbReference type="PROSITE" id="PS00893">
    <property type="entry name" value="NUDIX_BOX"/>
    <property type="match status" value="1"/>
</dbReference>
<dbReference type="PANTHER" id="PTHR12629">
    <property type="entry name" value="DIPHOSPHOINOSITOL POLYPHOSPHATE PHOSPHOHYDROLASE"/>
    <property type="match status" value="1"/>
</dbReference>
<evidence type="ECO:0000256" key="6">
    <source>
        <dbReference type="ARBA" id="ARBA00022723"/>
    </source>
</evidence>
<dbReference type="GO" id="GO:0005634">
    <property type="term" value="C:nucleus"/>
    <property type="evidence" value="ECO:0000318"/>
    <property type="project" value="GO_Central"/>
</dbReference>
<proteinExistence type="inferred from homology"/>
<dbReference type="Gene3D" id="3.90.79.10">
    <property type="entry name" value="Nucleoside Triphosphate Pyrophosphohydrolase"/>
    <property type="match status" value="1"/>
</dbReference>
<dbReference type="EC" id="3.6.1.52" evidence="4"/>
<dbReference type="GO" id="GO:1901909">
    <property type="term" value="P:diadenosine hexaphosphate catabolic process"/>
    <property type="evidence" value="ECO:0000318"/>
    <property type="project" value="GO_Central"/>
</dbReference>
<evidence type="ECO:0000256" key="2">
    <source>
        <dbReference type="ARBA" id="ARBA00004496"/>
    </source>
</evidence>
<reference evidence="13" key="1">
    <citation type="submission" date="2015-02" db="EMBL/GenBank/DDBJ databases">
        <title>Genome sequencing for Strongylocentrotus purpuratus.</title>
        <authorList>
            <person name="Murali S."/>
            <person name="Liu Y."/>
            <person name="Vee V."/>
            <person name="English A."/>
            <person name="Wang M."/>
            <person name="Skinner E."/>
            <person name="Han Y."/>
            <person name="Muzny D.M."/>
            <person name="Worley K.C."/>
            <person name="Gibbs R.A."/>
        </authorList>
    </citation>
    <scope>NUCLEOTIDE SEQUENCE</scope>
</reference>
<dbReference type="GO" id="GO:0034431">
    <property type="term" value="F:bis(5'-adenosyl)-hexaphosphatase activity"/>
    <property type="evidence" value="ECO:0000318"/>
    <property type="project" value="GO_Central"/>
</dbReference>
<keyword evidence="6" id="KW-0479">Metal-binding</keyword>
<comment type="subcellular location">
    <subcellularLocation>
        <location evidence="2">Cytoplasm</location>
    </subcellularLocation>
</comment>
<dbReference type="GO" id="GO:1901911">
    <property type="term" value="P:adenosine 5'-(hexahydrogen pentaphosphate) catabolic process"/>
    <property type="evidence" value="ECO:0000318"/>
    <property type="project" value="GO_Central"/>
</dbReference>
<dbReference type="RefSeq" id="XP_030839245.1">
    <property type="nucleotide sequence ID" value="XM_030983385.1"/>
</dbReference>
<dbReference type="EnsemblMetazoa" id="XM_788515">
    <property type="protein sequence ID" value="XP_793608"/>
    <property type="gene ID" value="LOC588851"/>
</dbReference>
<keyword evidence="13" id="KW-1185">Reference proteome</keyword>
<dbReference type="InParanoid" id="A0A7M7RDU9"/>
<evidence type="ECO:0000256" key="9">
    <source>
        <dbReference type="ARBA" id="ARBA00033994"/>
    </source>
</evidence>
<dbReference type="CDD" id="cd04666">
    <property type="entry name" value="NUDIX_DIPP2_like_Nudt4"/>
    <property type="match status" value="1"/>
</dbReference>
<dbReference type="KEGG" id="spu:588851"/>
<dbReference type="SUPFAM" id="SSF55811">
    <property type="entry name" value="Nudix"/>
    <property type="match status" value="1"/>
</dbReference>
<dbReference type="OMA" id="WHEDKLN"/>
<dbReference type="InterPro" id="IPR020476">
    <property type="entry name" value="Nudix_hydrolase"/>
</dbReference>
<keyword evidence="5" id="KW-0963">Cytoplasm</keyword>
<dbReference type="RefSeq" id="XP_793608.3">
    <property type="nucleotide sequence ID" value="XM_788515.5"/>
</dbReference>
<comment type="catalytic activity">
    <reaction evidence="9">
        <text>diphospho-myo-inositol polyphosphate + H2O = myo-inositol polyphosphate + phosphate.</text>
        <dbReference type="EC" id="3.6.1.52"/>
    </reaction>
</comment>
<dbReference type="KEGG" id="spu:115923124"/>
<protein>
    <recommendedName>
        <fullName evidence="4">diphosphoinositol-polyphosphate diphosphatase</fullName>
        <ecNumber evidence="4">3.6.1.52</ecNumber>
    </recommendedName>
</protein>
<evidence type="ECO:0000256" key="7">
    <source>
        <dbReference type="ARBA" id="ARBA00022801"/>
    </source>
</evidence>
<dbReference type="GeneID" id="115923124"/>
<evidence type="ECO:0000313" key="13">
    <source>
        <dbReference type="Proteomes" id="UP000007110"/>
    </source>
</evidence>
<evidence type="ECO:0000256" key="1">
    <source>
        <dbReference type="ARBA" id="ARBA00001946"/>
    </source>
</evidence>
<dbReference type="InterPro" id="IPR000086">
    <property type="entry name" value="NUDIX_hydrolase_dom"/>
</dbReference>
<accession>A0A7M7RDU9</accession>
<dbReference type="EnsemblMetazoa" id="XM_030983385">
    <property type="protein sequence ID" value="XP_030839245"/>
    <property type="gene ID" value="LOC115923124"/>
</dbReference>
<dbReference type="AlphaFoldDB" id="A0A7M7RDU9"/>
<evidence type="ECO:0000256" key="4">
    <source>
        <dbReference type="ARBA" id="ARBA00012527"/>
    </source>
</evidence>
<evidence type="ECO:0000313" key="12">
    <source>
        <dbReference type="EnsemblMetazoa" id="XP_793608"/>
    </source>
</evidence>
<dbReference type="PRINTS" id="PR00502">
    <property type="entry name" value="NUDIXFAMILY"/>
</dbReference>
<evidence type="ECO:0000256" key="10">
    <source>
        <dbReference type="RuleBase" id="RU003476"/>
    </source>
</evidence>
<dbReference type="GO" id="GO:0046872">
    <property type="term" value="F:metal ion binding"/>
    <property type="evidence" value="ECO:0007669"/>
    <property type="project" value="UniProtKB-KW"/>
</dbReference>
<dbReference type="Proteomes" id="UP000007110">
    <property type="component" value="Unassembled WGS sequence"/>
</dbReference>
<dbReference type="GeneID" id="588851"/>
<evidence type="ECO:0000259" key="11">
    <source>
        <dbReference type="PROSITE" id="PS51462"/>
    </source>
</evidence>
<dbReference type="OrthoDB" id="2011998at2759"/>
<sequence>MPCDTISPKTHHLLSMLSGVGSKDSTINQYKLNQIRTYYPDGKRKRAACLCFRNESKNEVLLVSSKSSQDLWVIPGGGLEPDETPAVAAVRELIEEAGVSSRLVNFVGNFVDASNKHRTSVFASVVTEEFDSWEDRERIGRCRRWFSVEEASRRLIEYKPYQDQYLQVAIAAR</sequence>
<dbReference type="PROSITE" id="PS51462">
    <property type="entry name" value="NUDIX"/>
    <property type="match status" value="1"/>
</dbReference>
<name>A0A7M7RDU9_STRPU</name>
<dbReference type="InterPro" id="IPR020084">
    <property type="entry name" value="NUDIX_hydrolase_CS"/>
</dbReference>
<dbReference type="PANTHER" id="PTHR12629:SF0">
    <property type="entry name" value="DIPHOSPHOINOSITOL-POLYPHOSPHATE DIPHOSPHATASE"/>
    <property type="match status" value="1"/>
</dbReference>
<dbReference type="GO" id="GO:1901907">
    <property type="term" value="P:diadenosine pentaphosphate catabolic process"/>
    <property type="evidence" value="ECO:0000318"/>
    <property type="project" value="GO_Central"/>
</dbReference>
<comment type="cofactor">
    <cofactor evidence="1">
        <name>Mg(2+)</name>
        <dbReference type="ChEBI" id="CHEBI:18420"/>
    </cofactor>
</comment>
<evidence type="ECO:0000256" key="8">
    <source>
        <dbReference type="ARBA" id="ARBA00022842"/>
    </source>
</evidence>
<dbReference type="InterPro" id="IPR047198">
    <property type="entry name" value="DDP-like_NUDIX"/>
</dbReference>
<evidence type="ECO:0000256" key="3">
    <source>
        <dbReference type="ARBA" id="ARBA00008266"/>
    </source>
</evidence>
<organism evidence="12 13">
    <name type="scientific">Strongylocentrotus purpuratus</name>
    <name type="common">Purple sea urchin</name>
    <dbReference type="NCBI Taxonomy" id="7668"/>
    <lineage>
        <taxon>Eukaryota</taxon>
        <taxon>Metazoa</taxon>
        <taxon>Echinodermata</taxon>
        <taxon>Eleutherozoa</taxon>
        <taxon>Echinozoa</taxon>
        <taxon>Echinoidea</taxon>
        <taxon>Euechinoidea</taxon>
        <taxon>Echinacea</taxon>
        <taxon>Camarodonta</taxon>
        <taxon>Echinidea</taxon>
        <taxon>Strongylocentrotidae</taxon>
        <taxon>Strongylocentrotus</taxon>
    </lineage>
</organism>
<dbReference type="FunCoup" id="A0A7M7RDU9">
    <property type="interactions" value="1003"/>
</dbReference>